<organism evidence="4 5">
    <name type="scientific">Sphingobacterium kyonggiense</name>
    <dbReference type="NCBI Taxonomy" id="714075"/>
    <lineage>
        <taxon>Bacteria</taxon>
        <taxon>Pseudomonadati</taxon>
        <taxon>Bacteroidota</taxon>
        <taxon>Sphingobacteriia</taxon>
        <taxon>Sphingobacteriales</taxon>
        <taxon>Sphingobacteriaceae</taxon>
        <taxon>Sphingobacterium</taxon>
    </lineage>
</organism>
<dbReference type="PANTHER" id="PTHR20857">
    <property type="entry name" value="THIAMINE-PHOSPHATE PYROPHOSPHORYLASE"/>
    <property type="match status" value="1"/>
</dbReference>
<dbReference type="RefSeq" id="WP_344673907.1">
    <property type="nucleotide sequence ID" value="NZ_BAAAZI010000006.1"/>
</dbReference>
<evidence type="ECO:0000313" key="4">
    <source>
        <dbReference type="EMBL" id="GAA4137721.1"/>
    </source>
</evidence>
<sequence length="197" mass="21919">MSNFNLPIYQYISQGRSKPEQLTGIQKVLDQGIKFIQIRWKEAETNQLIQLGLKVRKLCDTYQSLLIINDHWEIQPEINADGVHLGLTDASITQVRASLGSNVILGGTANTFQDVKQRIAEKSDYIGLGPYRFTSTKTKLSPILGVTGYQEILQQLEQEKIAIPAIYAIGGIEEQDIAPLQEIGIYGIAASTLFLNQ</sequence>
<dbReference type="PANTHER" id="PTHR20857:SF15">
    <property type="entry name" value="THIAMINE-PHOSPHATE SYNTHASE"/>
    <property type="match status" value="1"/>
</dbReference>
<accession>A0ABP7YL06</accession>
<comment type="caution">
    <text evidence="4">The sequence shown here is derived from an EMBL/GenBank/DDBJ whole genome shotgun (WGS) entry which is preliminary data.</text>
</comment>
<dbReference type="EMBL" id="BAAAZI010000006">
    <property type="protein sequence ID" value="GAA4137721.1"/>
    <property type="molecule type" value="Genomic_DNA"/>
</dbReference>
<dbReference type="Proteomes" id="UP001500101">
    <property type="component" value="Unassembled WGS sequence"/>
</dbReference>
<dbReference type="InterPro" id="IPR036206">
    <property type="entry name" value="ThiamineP_synth_sf"/>
</dbReference>
<dbReference type="SUPFAM" id="SSF51391">
    <property type="entry name" value="Thiamin phosphate synthase"/>
    <property type="match status" value="1"/>
</dbReference>
<dbReference type="InterPro" id="IPR022998">
    <property type="entry name" value="ThiamineP_synth_TenI"/>
</dbReference>
<evidence type="ECO:0000256" key="2">
    <source>
        <dbReference type="ARBA" id="ARBA00022977"/>
    </source>
</evidence>
<dbReference type="CDD" id="cd00564">
    <property type="entry name" value="TMP_TenI"/>
    <property type="match status" value="1"/>
</dbReference>
<gene>
    <name evidence="4" type="ORF">GCM10022216_14000</name>
</gene>
<proteinExistence type="predicted"/>
<keyword evidence="2" id="KW-0784">Thiamine biosynthesis</keyword>
<evidence type="ECO:0000256" key="1">
    <source>
        <dbReference type="ARBA" id="ARBA00004948"/>
    </source>
</evidence>
<dbReference type="InterPro" id="IPR013785">
    <property type="entry name" value="Aldolase_TIM"/>
</dbReference>
<name>A0ABP7YL06_9SPHI</name>
<dbReference type="Gene3D" id="3.20.20.70">
    <property type="entry name" value="Aldolase class I"/>
    <property type="match status" value="1"/>
</dbReference>
<evidence type="ECO:0000259" key="3">
    <source>
        <dbReference type="Pfam" id="PF02581"/>
    </source>
</evidence>
<evidence type="ECO:0000313" key="5">
    <source>
        <dbReference type="Proteomes" id="UP001500101"/>
    </source>
</evidence>
<dbReference type="Pfam" id="PF02581">
    <property type="entry name" value="TMP-TENI"/>
    <property type="match status" value="1"/>
</dbReference>
<keyword evidence="5" id="KW-1185">Reference proteome</keyword>
<reference evidence="5" key="1">
    <citation type="journal article" date="2019" name="Int. J. Syst. Evol. Microbiol.">
        <title>The Global Catalogue of Microorganisms (GCM) 10K type strain sequencing project: providing services to taxonomists for standard genome sequencing and annotation.</title>
        <authorList>
            <consortium name="The Broad Institute Genomics Platform"/>
            <consortium name="The Broad Institute Genome Sequencing Center for Infectious Disease"/>
            <person name="Wu L."/>
            <person name="Ma J."/>
        </authorList>
    </citation>
    <scope>NUCLEOTIDE SEQUENCE [LARGE SCALE GENOMIC DNA]</scope>
    <source>
        <strain evidence="5">JCM 16704</strain>
    </source>
</reference>
<protein>
    <submittedName>
        <fullName evidence="4">Thiamine phosphate synthase</fullName>
    </submittedName>
</protein>
<comment type="pathway">
    <text evidence="1">Cofactor biosynthesis; thiamine diphosphate biosynthesis.</text>
</comment>
<feature type="domain" description="Thiamine phosphate synthase/TenI" evidence="3">
    <location>
        <begin position="18"/>
        <end position="191"/>
    </location>
</feature>